<organism evidence="1 2">
    <name type="scientific">Dyella choica</name>
    <dbReference type="NCBI Taxonomy" id="1927959"/>
    <lineage>
        <taxon>Bacteria</taxon>
        <taxon>Pseudomonadati</taxon>
        <taxon>Pseudomonadota</taxon>
        <taxon>Gammaproteobacteria</taxon>
        <taxon>Lysobacterales</taxon>
        <taxon>Rhodanobacteraceae</taxon>
        <taxon>Dyella</taxon>
    </lineage>
</organism>
<dbReference type="AlphaFoldDB" id="A0A432M1Z0"/>
<evidence type="ECO:0000313" key="2">
    <source>
        <dbReference type="Proteomes" id="UP000274358"/>
    </source>
</evidence>
<evidence type="ECO:0000313" key="1">
    <source>
        <dbReference type="EMBL" id="RUL71900.1"/>
    </source>
</evidence>
<comment type="caution">
    <text evidence="1">The sequence shown here is derived from an EMBL/GenBank/DDBJ whole genome shotgun (WGS) entry which is preliminary data.</text>
</comment>
<sequence>MTLSPDVAAWLQRNLVIMSIDDVSAIGLSGDSPNRALNETVGQWQFTIDMIYRCLVSGLICVGPTDEWLRAIGLPDIKSFTETLAKINPFDLPGDPGHWFDTYFVDTDYCRLRIAHYGLLNADAAETIARNNLAVLEETPAYYPKAYVKDEVGLRNAATHFFECAAISRAAGWHPGKNVDVLVPAFVEEIEMLFENHGIPWSEKPLIPIHQ</sequence>
<reference evidence="1 2" key="1">
    <citation type="submission" date="2018-12" db="EMBL/GenBank/DDBJ databases">
        <title>Dyella dinghuensis sp. nov. DHOA06 and Dyella choica sp. nov. 4M-K27, isolated from forest soil.</title>
        <authorList>
            <person name="Qiu L.-H."/>
            <person name="Gao Z.-H."/>
        </authorList>
    </citation>
    <scope>NUCLEOTIDE SEQUENCE [LARGE SCALE GENOMIC DNA]</scope>
    <source>
        <strain evidence="1 2">4M-K27</strain>
    </source>
</reference>
<gene>
    <name evidence="1" type="ORF">EKH80_18600</name>
</gene>
<dbReference type="RefSeq" id="WP_126686289.1">
    <property type="nucleotide sequence ID" value="NZ_RYYV01000017.1"/>
</dbReference>
<protein>
    <submittedName>
        <fullName evidence="1">Uncharacterized protein</fullName>
    </submittedName>
</protein>
<dbReference type="OrthoDB" id="6054408at2"/>
<dbReference type="EMBL" id="RYYV01000017">
    <property type="protein sequence ID" value="RUL71900.1"/>
    <property type="molecule type" value="Genomic_DNA"/>
</dbReference>
<proteinExistence type="predicted"/>
<name>A0A432M1Z0_9GAMM</name>
<dbReference type="Proteomes" id="UP000274358">
    <property type="component" value="Unassembled WGS sequence"/>
</dbReference>
<accession>A0A432M1Z0</accession>
<keyword evidence="2" id="KW-1185">Reference proteome</keyword>